<comment type="caution">
    <text evidence="2">The sequence shown here is derived from an EMBL/GenBank/DDBJ whole genome shotgun (WGS) entry which is preliminary data.</text>
</comment>
<evidence type="ECO:0000313" key="3">
    <source>
        <dbReference type="Proteomes" id="UP000886523"/>
    </source>
</evidence>
<organism evidence="2 3">
    <name type="scientific">Hydnum rufescens UP504</name>
    <dbReference type="NCBI Taxonomy" id="1448309"/>
    <lineage>
        <taxon>Eukaryota</taxon>
        <taxon>Fungi</taxon>
        <taxon>Dikarya</taxon>
        <taxon>Basidiomycota</taxon>
        <taxon>Agaricomycotina</taxon>
        <taxon>Agaricomycetes</taxon>
        <taxon>Cantharellales</taxon>
        <taxon>Hydnaceae</taxon>
        <taxon>Hydnum</taxon>
    </lineage>
</organism>
<dbReference type="Proteomes" id="UP000886523">
    <property type="component" value="Unassembled WGS sequence"/>
</dbReference>
<feature type="region of interest" description="Disordered" evidence="1">
    <location>
        <begin position="125"/>
        <end position="144"/>
    </location>
</feature>
<dbReference type="AlphaFoldDB" id="A0A9P6AZP4"/>
<dbReference type="EMBL" id="MU128957">
    <property type="protein sequence ID" value="KAF9514784.1"/>
    <property type="molecule type" value="Genomic_DNA"/>
</dbReference>
<name>A0A9P6AZP4_9AGAM</name>
<proteinExistence type="predicted"/>
<keyword evidence="3" id="KW-1185">Reference proteome</keyword>
<gene>
    <name evidence="2" type="ORF">BS47DRAFT_842238</name>
</gene>
<protein>
    <submittedName>
        <fullName evidence="2">Uncharacterized protein</fullName>
    </submittedName>
</protein>
<reference evidence="2" key="1">
    <citation type="journal article" date="2020" name="Nat. Commun.">
        <title>Large-scale genome sequencing of mycorrhizal fungi provides insights into the early evolution of symbiotic traits.</title>
        <authorList>
            <person name="Miyauchi S."/>
            <person name="Kiss E."/>
            <person name="Kuo A."/>
            <person name="Drula E."/>
            <person name="Kohler A."/>
            <person name="Sanchez-Garcia M."/>
            <person name="Morin E."/>
            <person name="Andreopoulos B."/>
            <person name="Barry K.W."/>
            <person name="Bonito G."/>
            <person name="Buee M."/>
            <person name="Carver A."/>
            <person name="Chen C."/>
            <person name="Cichocki N."/>
            <person name="Clum A."/>
            <person name="Culley D."/>
            <person name="Crous P.W."/>
            <person name="Fauchery L."/>
            <person name="Girlanda M."/>
            <person name="Hayes R.D."/>
            <person name="Keri Z."/>
            <person name="LaButti K."/>
            <person name="Lipzen A."/>
            <person name="Lombard V."/>
            <person name="Magnuson J."/>
            <person name="Maillard F."/>
            <person name="Murat C."/>
            <person name="Nolan M."/>
            <person name="Ohm R.A."/>
            <person name="Pangilinan J."/>
            <person name="Pereira M.F."/>
            <person name="Perotto S."/>
            <person name="Peter M."/>
            <person name="Pfister S."/>
            <person name="Riley R."/>
            <person name="Sitrit Y."/>
            <person name="Stielow J.B."/>
            <person name="Szollosi G."/>
            <person name="Zifcakova L."/>
            <person name="Stursova M."/>
            <person name="Spatafora J.W."/>
            <person name="Tedersoo L."/>
            <person name="Vaario L.M."/>
            <person name="Yamada A."/>
            <person name="Yan M."/>
            <person name="Wang P."/>
            <person name="Xu J."/>
            <person name="Bruns T."/>
            <person name="Baldrian P."/>
            <person name="Vilgalys R."/>
            <person name="Dunand C."/>
            <person name="Henrissat B."/>
            <person name="Grigoriev I.V."/>
            <person name="Hibbett D."/>
            <person name="Nagy L.G."/>
            <person name="Martin F.M."/>
        </authorList>
    </citation>
    <scope>NUCLEOTIDE SEQUENCE</scope>
    <source>
        <strain evidence="2">UP504</strain>
    </source>
</reference>
<accession>A0A9P6AZP4</accession>
<evidence type="ECO:0000313" key="2">
    <source>
        <dbReference type="EMBL" id="KAF9514784.1"/>
    </source>
</evidence>
<evidence type="ECO:0000256" key="1">
    <source>
        <dbReference type="SAM" id="MobiDB-lite"/>
    </source>
</evidence>
<sequence>MSIRPTCFVPCDWCKNGVPLQYGFEAQYISAEDSTRRNCHQEGESMMEPNTHLVCADRYLGTNVVSCCMTPPRTITLNSSSDRASASIGKTRIGSSKRRVTLGNKETHSCGAAFAHWLCNHRPTNSGQSHEPLYRGRPAPRALGPGHDLCQY</sequence>